<dbReference type="InterPro" id="IPR026622">
    <property type="entry name" value="Mxra7"/>
</dbReference>
<name>A0A0N4WDK9_HAEPC</name>
<feature type="transmembrane region" description="Helical" evidence="3">
    <location>
        <begin position="20"/>
        <end position="42"/>
    </location>
</feature>
<dbReference type="PANTHER" id="PTHR21845:SF2">
    <property type="entry name" value="MATRIX-REMODELING-ASSOCIATED PROTEIN 7"/>
    <property type="match status" value="1"/>
</dbReference>
<proteinExistence type="predicted"/>
<feature type="region of interest" description="Disordered" evidence="2">
    <location>
        <begin position="103"/>
        <end position="160"/>
    </location>
</feature>
<evidence type="ECO:0000313" key="6">
    <source>
        <dbReference type="Proteomes" id="UP000268014"/>
    </source>
</evidence>
<keyword evidence="6" id="KW-1185">Reference proteome</keyword>
<dbReference type="OrthoDB" id="5983600at2759"/>
<dbReference type="WBParaSite" id="HPLM_0000867501-mRNA-1">
    <property type="protein sequence ID" value="HPLM_0000867501-mRNA-1"/>
    <property type="gene ID" value="HPLM_0000867501"/>
</dbReference>
<reference evidence="7" key="1">
    <citation type="submission" date="2017-02" db="UniProtKB">
        <authorList>
            <consortium name="WormBaseParasite"/>
        </authorList>
    </citation>
    <scope>IDENTIFICATION</scope>
</reference>
<evidence type="ECO:0000259" key="4">
    <source>
        <dbReference type="Pfam" id="PF25473"/>
    </source>
</evidence>
<accession>A0A0N4WDK9</accession>
<dbReference type="PANTHER" id="PTHR21845">
    <property type="entry name" value="TRANSMEMBRANE ANCHOR PROTEIN 1"/>
    <property type="match status" value="1"/>
</dbReference>
<keyword evidence="3" id="KW-0812">Transmembrane</keyword>
<evidence type="ECO:0000256" key="1">
    <source>
        <dbReference type="SAM" id="Coils"/>
    </source>
</evidence>
<dbReference type="InterPro" id="IPR057534">
    <property type="entry name" value="MXRA7_helical"/>
</dbReference>
<evidence type="ECO:0000256" key="2">
    <source>
        <dbReference type="SAM" id="MobiDB-lite"/>
    </source>
</evidence>
<evidence type="ECO:0000313" key="5">
    <source>
        <dbReference type="EMBL" id="VDO35501.1"/>
    </source>
</evidence>
<dbReference type="Pfam" id="PF25473">
    <property type="entry name" value="MXRA7_helical"/>
    <property type="match status" value="1"/>
</dbReference>
<feature type="domain" description="Matrix-remodeling-associated protein 7 helical" evidence="4">
    <location>
        <begin position="179"/>
        <end position="240"/>
    </location>
</feature>
<gene>
    <name evidence="5" type="ORF">HPLM_LOCUS8667</name>
</gene>
<dbReference type="EMBL" id="UZAF01016907">
    <property type="protein sequence ID" value="VDO35501.1"/>
    <property type="molecule type" value="Genomic_DNA"/>
</dbReference>
<dbReference type="Proteomes" id="UP000268014">
    <property type="component" value="Unassembled WGS sequence"/>
</dbReference>
<protein>
    <submittedName>
        <fullName evidence="7">Matrix-remodeling-associated protein 7</fullName>
    </submittedName>
</protein>
<evidence type="ECO:0000256" key="3">
    <source>
        <dbReference type="SAM" id="Phobius"/>
    </source>
</evidence>
<dbReference type="OMA" id="ARTRKMQ"/>
<keyword evidence="3" id="KW-1133">Transmembrane helix</keyword>
<organism evidence="7">
    <name type="scientific">Haemonchus placei</name>
    <name type="common">Barber's pole worm</name>
    <dbReference type="NCBI Taxonomy" id="6290"/>
    <lineage>
        <taxon>Eukaryota</taxon>
        <taxon>Metazoa</taxon>
        <taxon>Ecdysozoa</taxon>
        <taxon>Nematoda</taxon>
        <taxon>Chromadorea</taxon>
        <taxon>Rhabditida</taxon>
        <taxon>Rhabditina</taxon>
        <taxon>Rhabditomorpha</taxon>
        <taxon>Strongyloidea</taxon>
        <taxon>Trichostrongylidae</taxon>
        <taxon>Haemonchus</taxon>
    </lineage>
</organism>
<reference evidence="5 6" key="2">
    <citation type="submission" date="2018-11" db="EMBL/GenBank/DDBJ databases">
        <authorList>
            <consortium name="Pathogen Informatics"/>
        </authorList>
    </citation>
    <scope>NUCLEOTIDE SEQUENCE [LARGE SCALE GENOMIC DNA]</scope>
    <source>
        <strain evidence="5 6">MHpl1</strain>
    </source>
</reference>
<feature type="coiled-coil region" evidence="1">
    <location>
        <begin position="44"/>
        <end position="76"/>
    </location>
</feature>
<sequence length="241" mass="27508">MMEAHQTFWGQLIKYIETYGLAMVVLTITSGLLIGYFSHYFVNVRPQKQRLAREKKQKEQEEEEELEEIKEAMNMQPLPCEQKQVGVVKGMINNELIASLRKVPPDNVRNKSADPVPAFHGKPTVAKPSSSETSSDEDDKTVVAQVSGKRRSASLKEEVSSLSDKDLINTLGNLHGKLATAQLRARTRKMQEDMTREERDDEARTKAKQLESIMSLMMQNQEKFGITNEDEIKEQLNMYNF</sequence>
<dbReference type="AlphaFoldDB" id="A0A0N4WDK9"/>
<evidence type="ECO:0000313" key="7">
    <source>
        <dbReference type="WBParaSite" id="HPLM_0000867501-mRNA-1"/>
    </source>
</evidence>
<keyword evidence="3" id="KW-0472">Membrane</keyword>
<keyword evidence="1" id="KW-0175">Coiled coil</keyword>